<feature type="region of interest" description="Disordered" evidence="1">
    <location>
        <begin position="1"/>
        <end position="47"/>
    </location>
</feature>
<reference evidence="2" key="1">
    <citation type="submission" date="2023-10" db="EMBL/GenBank/DDBJ databases">
        <authorList>
            <person name="Domelevo Entfellner J.-B."/>
        </authorList>
    </citation>
    <scope>NUCLEOTIDE SEQUENCE</scope>
</reference>
<sequence length="140" mass="15770">MMRIGGEGRNKKKVKEGEVKIRRRRSGKGGKEAQDSKERAEARNHATGGYTSAIAASQWTHVSPRVTLPLLPPPHSYGTSYLPKRQRQFAGKVFVCTVLEKGRGPTQNLLDVQKNWLYLLTHMRRDSFFNGKGIDALHLD</sequence>
<proteinExistence type="predicted"/>
<dbReference type="EMBL" id="OY731405">
    <property type="protein sequence ID" value="CAJ1971693.1"/>
    <property type="molecule type" value="Genomic_DNA"/>
</dbReference>
<dbReference type="Proteomes" id="UP001189624">
    <property type="component" value="Chromosome 8"/>
</dbReference>
<gene>
    <name evidence="2" type="ORF">AYBTSS11_LOCUS23695</name>
</gene>
<evidence type="ECO:0000313" key="2">
    <source>
        <dbReference type="EMBL" id="CAJ1971693.1"/>
    </source>
</evidence>
<keyword evidence="3" id="KW-1185">Reference proteome</keyword>
<evidence type="ECO:0000313" key="3">
    <source>
        <dbReference type="Proteomes" id="UP001189624"/>
    </source>
</evidence>
<dbReference type="Gramene" id="rna-AYBTSS11_LOCUS23695">
    <property type="protein sequence ID" value="CAJ1971693.1"/>
    <property type="gene ID" value="gene-AYBTSS11_LOCUS23695"/>
</dbReference>
<accession>A0AA86VS63</accession>
<protein>
    <submittedName>
        <fullName evidence="2">Uncharacterized protein</fullName>
    </submittedName>
</protein>
<dbReference type="AlphaFoldDB" id="A0AA86VS63"/>
<evidence type="ECO:0000256" key="1">
    <source>
        <dbReference type="SAM" id="MobiDB-lite"/>
    </source>
</evidence>
<name>A0AA86VS63_9FABA</name>
<organism evidence="2 3">
    <name type="scientific">Sphenostylis stenocarpa</name>
    <dbReference type="NCBI Taxonomy" id="92480"/>
    <lineage>
        <taxon>Eukaryota</taxon>
        <taxon>Viridiplantae</taxon>
        <taxon>Streptophyta</taxon>
        <taxon>Embryophyta</taxon>
        <taxon>Tracheophyta</taxon>
        <taxon>Spermatophyta</taxon>
        <taxon>Magnoliopsida</taxon>
        <taxon>eudicotyledons</taxon>
        <taxon>Gunneridae</taxon>
        <taxon>Pentapetalae</taxon>
        <taxon>rosids</taxon>
        <taxon>fabids</taxon>
        <taxon>Fabales</taxon>
        <taxon>Fabaceae</taxon>
        <taxon>Papilionoideae</taxon>
        <taxon>50 kb inversion clade</taxon>
        <taxon>NPAAA clade</taxon>
        <taxon>indigoferoid/millettioid clade</taxon>
        <taxon>Phaseoleae</taxon>
        <taxon>Sphenostylis</taxon>
    </lineage>
</organism>
<feature type="compositionally biased region" description="Basic and acidic residues" evidence="1">
    <location>
        <begin position="29"/>
        <end position="44"/>
    </location>
</feature>